<keyword evidence="4 5" id="KW-0067">ATP-binding</keyword>
<comment type="similarity">
    <text evidence="5">Belongs to the thiamine kinase family.</text>
</comment>
<dbReference type="Proteomes" id="UP000229974">
    <property type="component" value="Unassembled WGS sequence"/>
</dbReference>
<sequence length="274" mass="31418">MPLRNNKRTRHDVLTRYFPQYRVIAPQAPAGLGGASCIIERGDHRLVLRQHHDAAAPASHFRRQFRALKRLPADLAPQPHLFIRDWMAVAFIAGEIKSELPDTPALAAMLYHLHRQPRLGWRVTLLPLLDHYWQQAAPGRRTPYWLAQLKRLRRAGEPQALRLAPLHMDVHAGNIVHTTAGEKLIDWEYAGDGDVALELAAVWMPDEASREQLITAYARNANINALTLARQVARWRPWVLMLMAGWFEMRLQQTDDKQFIALANDAWRQLQTKG</sequence>
<evidence type="ECO:0000313" key="9">
    <source>
        <dbReference type="Proteomes" id="UP000076205"/>
    </source>
</evidence>
<keyword evidence="1 5" id="KW-0808">Transferase</keyword>
<dbReference type="EMBL" id="FJYW01000003">
    <property type="protein sequence ID" value="CZX07372.1"/>
    <property type="molecule type" value="Genomic_DNA"/>
</dbReference>
<dbReference type="STRING" id="299766.BFV68_08325"/>
<evidence type="ECO:0000259" key="6">
    <source>
        <dbReference type="Pfam" id="PF01636"/>
    </source>
</evidence>
<organism evidence="8 10">
    <name type="scientific">Enterobacter hormaechei</name>
    <dbReference type="NCBI Taxonomy" id="158836"/>
    <lineage>
        <taxon>Bacteria</taxon>
        <taxon>Pseudomonadati</taxon>
        <taxon>Pseudomonadota</taxon>
        <taxon>Gammaproteobacteria</taxon>
        <taxon>Enterobacterales</taxon>
        <taxon>Enterobacteriaceae</taxon>
        <taxon>Enterobacter</taxon>
        <taxon>Enterobacter cloacae complex</taxon>
    </lineage>
</organism>
<proteinExistence type="inferred from homology"/>
<dbReference type="Proteomes" id="UP000076205">
    <property type="component" value="Unassembled WGS sequence"/>
</dbReference>
<evidence type="ECO:0000313" key="10">
    <source>
        <dbReference type="Proteomes" id="UP000229974"/>
    </source>
</evidence>
<keyword evidence="3 5" id="KW-0418">Kinase</keyword>
<evidence type="ECO:0000313" key="7">
    <source>
        <dbReference type="EMBL" id="CZX07372.1"/>
    </source>
</evidence>
<evidence type="ECO:0000256" key="3">
    <source>
        <dbReference type="ARBA" id="ARBA00022777"/>
    </source>
</evidence>
<protein>
    <recommendedName>
        <fullName evidence="5">Thiamine kinase</fullName>
        <ecNumber evidence="5">2.7.1.89</ecNumber>
    </recommendedName>
</protein>
<accession>A0A222CMH8</accession>
<dbReference type="Pfam" id="PF01636">
    <property type="entry name" value="APH"/>
    <property type="match status" value="1"/>
</dbReference>
<evidence type="ECO:0000256" key="2">
    <source>
        <dbReference type="ARBA" id="ARBA00022741"/>
    </source>
</evidence>
<dbReference type="GO" id="GO:0006772">
    <property type="term" value="P:thiamine metabolic process"/>
    <property type="evidence" value="ECO:0007669"/>
    <property type="project" value="InterPro"/>
</dbReference>
<evidence type="ECO:0000256" key="4">
    <source>
        <dbReference type="ARBA" id="ARBA00022840"/>
    </source>
</evidence>
<dbReference type="Gene3D" id="3.90.1200.10">
    <property type="match status" value="1"/>
</dbReference>
<dbReference type="EC" id="2.7.1.89" evidence="5"/>
<dbReference type="HAMAP" id="MF_01604">
    <property type="entry name" value="Thiamine_kinase"/>
    <property type="match status" value="1"/>
</dbReference>
<dbReference type="AlphaFoldDB" id="A0A222CMH8"/>
<dbReference type="RefSeq" id="WP_017384718.1">
    <property type="nucleotide sequence ID" value="NZ_AMGJ01000043.1"/>
</dbReference>
<dbReference type="GO" id="GO:0005524">
    <property type="term" value="F:ATP binding"/>
    <property type="evidence" value="ECO:0007669"/>
    <property type="project" value="UniProtKB-KW"/>
</dbReference>
<dbReference type="InterPro" id="IPR011009">
    <property type="entry name" value="Kinase-like_dom_sf"/>
</dbReference>
<evidence type="ECO:0000313" key="8">
    <source>
        <dbReference type="EMBL" id="PJD85896.1"/>
    </source>
</evidence>
<dbReference type="UniPathway" id="UPA00060">
    <property type="reaction ID" value="UER00596"/>
</dbReference>
<dbReference type="GO" id="GO:0019165">
    <property type="term" value="F:thiamine kinase activity"/>
    <property type="evidence" value="ECO:0007669"/>
    <property type="project" value="UniProtKB-UniRule"/>
</dbReference>
<evidence type="ECO:0000256" key="1">
    <source>
        <dbReference type="ARBA" id="ARBA00022679"/>
    </source>
</evidence>
<reference evidence="7 9" key="1">
    <citation type="submission" date="2016-03" db="EMBL/GenBank/DDBJ databases">
        <authorList>
            <consortium name="Pathogen Informatics"/>
        </authorList>
    </citation>
    <scope>NUCLEOTIDE SEQUENCE [LARGE SCALE GENOMIC DNA]</scope>
    <source>
        <strain evidence="9">e1424</strain>
        <strain evidence="7">E1424</strain>
    </source>
</reference>
<evidence type="ECO:0000256" key="5">
    <source>
        <dbReference type="HAMAP-Rule" id="MF_01604"/>
    </source>
</evidence>
<dbReference type="SUPFAM" id="SSF56112">
    <property type="entry name" value="Protein kinase-like (PK-like)"/>
    <property type="match status" value="1"/>
</dbReference>
<name>A0A222CMH8_9ENTR</name>
<comment type="pathway">
    <text evidence="5">Cofactor biosynthesis; thiamine diphosphate biosynthesis; thiamine phosphate from thiamine: step 1/1.</text>
</comment>
<accession>A0A331QDA7</accession>
<comment type="function">
    <text evidence="5">Catalyzes the phosphorylation of thiamine to thiamine phosphate.</text>
</comment>
<dbReference type="GO" id="GO:0009229">
    <property type="term" value="P:thiamine diphosphate biosynthetic process"/>
    <property type="evidence" value="ECO:0007669"/>
    <property type="project" value="UniProtKB-UniRule"/>
</dbReference>
<comment type="catalytic activity">
    <reaction evidence="5">
        <text>thiamine + ATP = thiamine phosphate + ADP + H(+)</text>
        <dbReference type="Rhea" id="RHEA:12012"/>
        <dbReference type="ChEBI" id="CHEBI:15378"/>
        <dbReference type="ChEBI" id="CHEBI:18385"/>
        <dbReference type="ChEBI" id="CHEBI:30616"/>
        <dbReference type="ChEBI" id="CHEBI:37575"/>
        <dbReference type="ChEBI" id="CHEBI:456216"/>
        <dbReference type="EC" id="2.7.1.89"/>
    </reaction>
</comment>
<gene>
    <name evidence="5 7" type="primary">thiK</name>
    <name evidence="8" type="ORF">B9Q30_08240</name>
    <name evidence="7" type="ORF">SAMEA2273352_01598</name>
</gene>
<dbReference type="InterPro" id="IPR002575">
    <property type="entry name" value="Aminoglycoside_PTrfase"/>
</dbReference>
<feature type="domain" description="Aminoglycoside phosphotransferase" evidence="6">
    <location>
        <begin position="42"/>
        <end position="220"/>
    </location>
</feature>
<dbReference type="OrthoDB" id="179763at2"/>
<keyword evidence="2 5" id="KW-0547">Nucleotide-binding</keyword>
<reference evidence="8 10" key="2">
    <citation type="journal article" date="2017" name="J. Antimicrob. Chemother.">
        <title>Characterization of the population structure, drug resistance mechanisms and plasmids of the community-associated Enterobacter cloacae complex in China.</title>
        <authorList>
            <person name="Zhou K."/>
            <person name="Yu W."/>
            <person name="Cao X."/>
            <person name="Shen P."/>
            <person name="Lu H."/>
            <person name="Luo Q."/>
            <person name="Rossen J.W.A."/>
            <person name="Xiao Y."/>
        </authorList>
    </citation>
    <scope>NUCLEOTIDE SEQUENCE [LARGE SCALE GENOMIC DNA]</scope>
    <source>
        <strain evidence="8 10">ECC904</strain>
    </source>
</reference>
<dbReference type="KEGG" id="ehm:AB284_16655"/>
<dbReference type="NCBIfam" id="NF007620">
    <property type="entry name" value="PRK10271.1"/>
    <property type="match status" value="1"/>
</dbReference>
<dbReference type="EMBL" id="NEEW01000005">
    <property type="protein sequence ID" value="PJD85896.1"/>
    <property type="molecule type" value="Genomic_DNA"/>
</dbReference>
<comment type="caution">
    <text evidence="8">The sequence shown here is derived from an EMBL/GenBank/DDBJ whole genome shotgun (WGS) entry which is preliminary data.</text>
</comment>
<dbReference type="InterPro" id="IPR014093">
    <property type="entry name" value="Thiamine_kinase"/>
</dbReference>